<proteinExistence type="predicted"/>
<accession>A0A4E0R819</accession>
<keyword evidence="2" id="KW-1185">Reference proteome</keyword>
<reference evidence="1" key="1">
    <citation type="submission" date="2019-03" db="EMBL/GenBank/DDBJ databases">
        <title>Improved annotation for the trematode Fasciola hepatica.</title>
        <authorList>
            <person name="Choi Y.-J."/>
            <person name="Martin J."/>
            <person name="Mitreva M."/>
        </authorList>
    </citation>
    <scope>NUCLEOTIDE SEQUENCE [LARGE SCALE GENOMIC DNA]</scope>
</reference>
<dbReference type="Proteomes" id="UP000230066">
    <property type="component" value="Unassembled WGS sequence"/>
</dbReference>
<evidence type="ECO:0000313" key="1">
    <source>
        <dbReference type="EMBL" id="THD17957.1"/>
    </source>
</evidence>
<comment type="caution">
    <text evidence="1">The sequence shown here is derived from an EMBL/GenBank/DDBJ whole genome shotgun (WGS) entry which is preliminary data.</text>
</comment>
<protein>
    <submittedName>
        <fullName evidence="1">Uncharacterized protein</fullName>
    </submittedName>
</protein>
<name>A0A4E0R819_FASHE</name>
<gene>
    <name evidence="1" type="ORF">D915_011208</name>
</gene>
<sequence length="100" mass="11446">MQKTSGFFVTNLKTRLGPFKMQSEDLYFLEHGTVKQLSLSACAVHSETLHDVTYILFLCPPPPRHRFSLLSFQLREPNRRSRTFSRNGTIGLKVSKPCCT</sequence>
<evidence type="ECO:0000313" key="2">
    <source>
        <dbReference type="Proteomes" id="UP000230066"/>
    </source>
</evidence>
<organism evidence="1 2">
    <name type="scientific">Fasciola hepatica</name>
    <name type="common">Liver fluke</name>
    <dbReference type="NCBI Taxonomy" id="6192"/>
    <lineage>
        <taxon>Eukaryota</taxon>
        <taxon>Metazoa</taxon>
        <taxon>Spiralia</taxon>
        <taxon>Lophotrochozoa</taxon>
        <taxon>Platyhelminthes</taxon>
        <taxon>Trematoda</taxon>
        <taxon>Digenea</taxon>
        <taxon>Plagiorchiida</taxon>
        <taxon>Echinostomata</taxon>
        <taxon>Echinostomatoidea</taxon>
        <taxon>Fasciolidae</taxon>
        <taxon>Fasciola</taxon>
    </lineage>
</organism>
<dbReference type="AlphaFoldDB" id="A0A4E0R819"/>
<dbReference type="EMBL" id="JXXN02020167">
    <property type="protein sequence ID" value="THD17957.1"/>
    <property type="molecule type" value="Genomic_DNA"/>
</dbReference>